<dbReference type="GO" id="GO:0009307">
    <property type="term" value="P:DNA restriction-modification system"/>
    <property type="evidence" value="ECO:0007669"/>
    <property type="project" value="InterPro"/>
</dbReference>
<dbReference type="PANTHER" id="PTHR30015:SF7">
    <property type="entry name" value="TYPE IV METHYL-DIRECTED RESTRICTION ENZYME ECOKMRR"/>
    <property type="match status" value="1"/>
</dbReference>
<keyword evidence="5" id="KW-1185">Reference proteome</keyword>
<dbReference type="Proteomes" id="UP000313988">
    <property type="component" value="Unassembled WGS sequence"/>
</dbReference>
<evidence type="ECO:0000313" key="2">
    <source>
        <dbReference type="EMBL" id="MBB6015189.1"/>
    </source>
</evidence>
<keyword evidence="3" id="KW-0540">Nuclease</keyword>
<dbReference type="EMBL" id="VDMO01000001">
    <property type="protein sequence ID" value="TNM73103.1"/>
    <property type="molecule type" value="Genomic_DNA"/>
</dbReference>
<accession>A0A5C4YD25</accession>
<feature type="domain" description="Restriction endonuclease type IV Mrr" evidence="1">
    <location>
        <begin position="11"/>
        <end position="116"/>
    </location>
</feature>
<dbReference type="AlphaFoldDB" id="A0A5C4YD25"/>
<evidence type="ECO:0000313" key="5">
    <source>
        <dbReference type="Proteomes" id="UP000629870"/>
    </source>
</evidence>
<dbReference type="InterPro" id="IPR011856">
    <property type="entry name" value="tRNA_endonuc-like_dom_sf"/>
</dbReference>
<dbReference type="OrthoDB" id="34413at2"/>
<keyword evidence="3" id="KW-0378">Hydrolase</keyword>
<dbReference type="GO" id="GO:0015666">
    <property type="term" value="F:restriction endodeoxyribonuclease activity"/>
    <property type="evidence" value="ECO:0007669"/>
    <property type="project" value="TreeGrafter"/>
</dbReference>
<protein>
    <submittedName>
        <fullName evidence="2 3">Restriction endonuclease</fullName>
    </submittedName>
</protein>
<evidence type="ECO:0000313" key="4">
    <source>
        <dbReference type="Proteomes" id="UP000313988"/>
    </source>
</evidence>
<dbReference type="InterPro" id="IPR052906">
    <property type="entry name" value="Type_IV_Methyl-Rstrct_Enzyme"/>
</dbReference>
<dbReference type="Proteomes" id="UP000629870">
    <property type="component" value="Unassembled WGS sequence"/>
</dbReference>
<dbReference type="SUPFAM" id="SSF52980">
    <property type="entry name" value="Restriction endonuclease-like"/>
    <property type="match status" value="1"/>
</dbReference>
<dbReference type="Gene3D" id="3.40.1350.10">
    <property type="match status" value="1"/>
</dbReference>
<keyword evidence="3" id="KW-0255">Endonuclease</keyword>
<dbReference type="EMBL" id="JACHEW010000002">
    <property type="protein sequence ID" value="MBB6015189.1"/>
    <property type="molecule type" value="Genomic_DNA"/>
</dbReference>
<reference evidence="2 5" key="2">
    <citation type="submission" date="2020-08" db="EMBL/GenBank/DDBJ databases">
        <title>Genomic Encyclopedia of Type Strains, Phase IV (KMG-IV): sequencing the most valuable type-strain genomes for metagenomic binning, comparative biology and taxonomic classification.</title>
        <authorList>
            <person name="Goeker M."/>
        </authorList>
    </citation>
    <scope>NUCLEOTIDE SEQUENCE [LARGE SCALE GENOMIC DNA]</scope>
    <source>
        <strain evidence="2 5">DSM 12027</strain>
    </source>
</reference>
<dbReference type="InterPro" id="IPR011335">
    <property type="entry name" value="Restrct_endonuc-II-like"/>
</dbReference>
<sequence>MKLSPMVSGGVIERLLVALGVHDVSRTPLTNDAGVDVCGVLVIEELMRVRVAVQVKRYSGHVSRPDIQKLRGSLSHGEVGWFFTTGGYSEGARMEAQAKDRLPISLISGLEVADLMIKDPVALDEAGQAQSAGEA</sequence>
<dbReference type="GO" id="GO:0003677">
    <property type="term" value="F:DNA binding"/>
    <property type="evidence" value="ECO:0007669"/>
    <property type="project" value="InterPro"/>
</dbReference>
<dbReference type="Pfam" id="PF04471">
    <property type="entry name" value="Mrr_cat"/>
    <property type="match status" value="1"/>
</dbReference>
<organism evidence="3 4">
    <name type="scientific">Deinococcus radiopugnans ATCC 19172</name>
    <dbReference type="NCBI Taxonomy" id="585398"/>
    <lineage>
        <taxon>Bacteria</taxon>
        <taxon>Thermotogati</taxon>
        <taxon>Deinococcota</taxon>
        <taxon>Deinococci</taxon>
        <taxon>Deinococcales</taxon>
        <taxon>Deinococcaceae</taxon>
        <taxon>Deinococcus</taxon>
    </lineage>
</organism>
<dbReference type="PANTHER" id="PTHR30015">
    <property type="entry name" value="MRR RESTRICTION SYSTEM PROTEIN"/>
    <property type="match status" value="1"/>
</dbReference>
<reference evidence="3 4" key="1">
    <citation type="submission" date="2019-06" db="EMBL/GenBank/DDBJ databases">
        <title>Genome sequence of Deinococcus radiopugnans ATCC 19172.</title>
        <authorList>
            <person name="Maclea K.S."/>
            <person name="Maynard C.R."/>
        </authorList>
    </citation>
    <scope>NUCLEOTIDE SEQUENCE [LARGE SCALE GENOMIC DNA]</scope>
    <source>
        <strain evidence="3 4">ATCC 19172</strain>
    </source>
</reference>
<dbReference type="InterPro" id="IPR007560">
    <property type="entry name" value="Restrct_endonuc_IV_Mrr"/>
</dbReference>
<proteinExistence type="predicted"/>
<name>A0A5C4YD25_9DEIO</name>
<dbReference type="RefSeq" id="WP_139400170.1">
    <property type="nucleotide sequence ID" value="NZ_JACHEW010000002.1"/>
</dbReference>
<comment type="caution">
    <text evidence="3">The sequence shown here is derived from an EMBL/GenBank/DDBJ whole genome shotgun (WGS) entry which is preliminary data.</text>
</comment>
<gene>
    <name evidence="3" type="ORF">FHR04_01370</name>
    <name evidence="2" type="ORF">HNQ04_000418</name>
</gene>
<evidence type="ECO:0000259" key="1">
    <source>
        <dbReference type="Pfam" id="PF04471"/>
    </source>
</evidence>
<evidence type="ECO:0000313" key="3">
    <source>
        <dbReference type="EMBL" id="TNM73103.1"/>
    </source>
</evidence>